<evidence type="ECO:0000313" key="2">
    <source>
        <dbReference type="EMBL" id="MFG6430791.1"/>
    </source>
</evidence>
<gene>
    <name evidence="2" type="ORF">ACG00Y_12755</name>
</gene>
<proteinExistence type="predicted"/>
<accession>A0ABW7F2D0</accession>
<dbReference type="InterPro" id="IPR000073">
    <property type="entry name" value="AB_hydrolase_1"/>
</dbReference>
<protein>
    <submittedName>
        <fullName evidence="2">Alpha/beta fold hydrolase</fullName>
    </submittedName>
</protein>
<dbReference type="SUPFAM" id="SSF53474">
    <property type="entry name" value="alpha/beta-Hydrolases"/>
    <property type="match status" value="1"/>
</dbReference>
<sequence>MSPLPASRVVDVDGRAVELLLAGQGGPAVVLINGSGGPLAGWTRVFGGIAARTTTLAYNRPGIGRSARPADDQTAAAMVAGLRRLLAVLKVAPPYVLVGHSFGGLVAHLFARLHPAEVAGVVLLEATAPEDLTSLKAHENAVQKGLAWLIRRLVPPQRWHETEHTARSAAELAAAPPFPPVPLRVVTGTQPAMAWATRPALLQARAAHQRGLVALSPLGRQVLAERSGHFPQFSEPELVVATVLSLVAAKA</sequence>
<dbReference type="PANTHER" id="PTHR43798:SF5">
    <property type="entry name" value="MONOACYLGLYCEROL LIPASE ABHD6"/>
    <property type="match status" value="1"/>
</dbReference>
<evidence type="ECO:0000259" key="1">
    <source>
        <dbReference type="Pfam" id="PF12697"/>
    </source>
</evidence>
<name>A0ABW7F2D0_9BURK</name>
<dbReference type="Pfam" id="PF12697">
    <property type="entry name" value="Abhydrolase_6"/>
    <property type="match status" value="1"/>
</dbReference>
<organism evidence="2 3">
    <name type="scientific">Pelomonas parva</name>
    <dbReference type="NCBI Taxonomy" id="3299032"/>
    <lineage>
        <taxon>Bacteria</taxon>
        <taxon>Pseudomonadati</taxon>
        <taxon>Pseudomonadota</taxon>
        <taxon>Betaproteobacteria</taxon>
        <taxon>Burkholderiales</taxon>
        <taxon>Sphaerotilaceae</taxon>
        <taxon>Roseateles</taxon>
    </lineage>
</organism>
<reference evidence="2 3" key="1">
    <citation type="submission" date="2024-08" db="EMBL/GenBank/DDBJ databases">
        <authorList>
            <person name="Lu H."/>
        </authorList>
    </citation>
    <scope>NUCLEOTIDE SEQUENCE [LARGE SCALE GENOMIC DNA]</scope>
    <source>
        <strain evidence="2 3">LYH14W</strain>
    </source>
</reference>
<evidence type="ECO:0000313" key="3">
    <source>
        <dbReference type="Proteomes" id="UP001606210"/>
    </source>
</evidence>
<dbReference type="InterPro" id="IPR029058">
    <property type="entry name" value="AB_hydrolase_fold"/>
</dbReference>
<dbReference type="RefSeq" id="WP_394479319.1">
    <property type="nucleotide sequence ID" value="NZ_JBIGHV010000004.1"/>
</dbReference>
<comment type="caution">
    <text evidence="2">The sequence shown here is derived from an EMBL/GenBank/DDBJ whole genome shotgun (WGS) entry which is preliminary data.</text>
</comment>
<feature type="domain" description="AB hydrolase-1" evidence="1">
    <location>
        <begin position="29"/>
        <end position="241"/>
    </location>
</feature>
<keyword evidence="3" id="KW-1185">Reference proteome</keyword>
<keyword evidence="2" id="KW-0378">Hydrolase</keyword>
<dbReference type="Proteomes" id="UP001606210">
    <property type="component" value="Unassembled WGS sequence"/>
</dbReference>
<dbReference type="GO" id="GO:0016787">
    <property type="term" value="F:hydrolase activity"/>
    <property type="evidence" value="ECO:0007669"/>
    <property type="project" value="UniProtKB-KW"/>
</dbReference>
<dbReference type="InterPro" id="IPR050266">
    <property type="entry name" value="AB_hydrolase_sf"/>
</dbReference>
<dbReference type="Gene3D" id="3.40.50.1820">
    <property type="entry name" value="alpha/beta hydrolase"/>
    <property type="match status" value="1"/>
</dbReference>
<dbReference type="PANTHER" id="PTHR43798">
    <property type="entry name" value="MONOACYLGLYCEROL LIPASE"/>
    <property type="match status" value="1"/>
</dbReference>
<dbReference type="EMBL" id="JBIGHV010000004">
    <property type="protein sequence ID" value="MFG6430791.1"/>
    <property type="molecule type" value="Genomic_DNA"/>
</dbReference>